<evidence type="ECO:0000256" key="2">
    <source>
        <dbReference type="ARBA" id="ARBA00022723"/>
    </source>
</evidence>
<dbReference type="GO" id="GO:0055086">
    <property type="term" value="P:nucleobase-containing small molecule metabolic process"/>
    <property type="evidence" value="ECO:0007669"/>
    <property type="project" value="UniProtKB-ARBA"/>
</dbReference>
<dbReference type="InterPro" id="IPR002125">
    <property type="entry name" value="CMP_dCMP_dom"/>
</dbReference>
<dbReference type="InterPro" id="IPR016193">
    <property type="entry name" value="Cytidine_deaminase-like"/>
</dbReference>
<proteinExistence type="inferred from homology"/>
<comment type="similarity">
    <text evidence="1">Belongs to the cytidine and deoxycytidylate deaminase family.</text>
</comment>
<reference evidence="6 7" key="1">
    <citation type="submission" date="2015-09" db="EMBL/GenBank/DDBJ databases">
        <title>Genome sequencing project for genomic taxonomy and phylogenomics of Bacillus-like bacteria.</title>
        <authorList>
            <person name="Liu B."/>
            <person name="Wang J."/>
            <person name="Zhu Y."/>
            <person name="Liu G."/>
            <person name="Chen Q."/>
            <person name="Chen Z."/>
            <person name="Lan J."/>
            <person name="Che J."/>
            <person name="Ge C."/>
            <person name="Shi H."/>
            <person name="Pan Z."/>
            <person name="Liu X."/>
        </authorList>
    </citation>
    <scope>NUCLEOTIDE SEQUENCE [LARGE SCALE GENOMIC DNA]</scope>
    <source>
        <strain evidence="6 7">FJAT-18043</strain>
    </source>
</reference>
<dbReference type="Proteomes" id="UP000050996">
    <property type="component" value="Unassembled WGS sequence"/>
</dbReference>
<evidence type="ECO:0000256" key="3">
    <source>
        <dbReference type="ARBA" id="ARBA00022801"/>
    </source>
</evidence>
<dbReference type="GO" id="GO:0004126">
    <property type="term" value="F:cytidine deaminase activity"/>
    <property type="evidence" value="ECO:0007669"/>
    <property type="project" value="UniProtKB-ARBA"/>
</dbReference>
<evidence type="ECO:0000313" key="6">
    <source>
        <dbReference type="EMBL" id="KQL21203.1"/>
    </source>
</evidence>
<dbReference type="SUPFAM" id="SSF53927">
    <property type="entry name" value="Cytidine deaminase-like"/>
    <property type="match status" value="1"/>
</dbReference>
<keyword evidence="2" id="KW-0479">Metal-binding</keyword>
<dbReference type="InterPro" id="IPR016192">
    <property type="entry name" value="APOBEC/CMP_deaminase_Zn-bd"/>
</dbReference>
<dbReference type="GO" id="GO:0008270">
    <property type="term" value="F:zinc ion binding"/>
    <property type="evidence" value="ECO:0007669"/>
    <property type="project" value="InterPro"/>
</dbReference>
<dbReference type="PROSITE" id="PS51747">
    <property type="entry name" value="CYT_DCMP_DEAMINASES_2"/>
    <property type="match status" value="1"/>
</dbReference>
<dbReference type="PROSITE" id="PS00903">
    <property type="entry name" value="CYT_DCMP_DEAMINASES_1"/>
    <property type="match status" value="1"/>
</dbReference>
<evidence type="ECO:0000256" key="1">
    <source>
        <dbReference type="ARBA" id="ARBA00006576"/>
    </source>
</evidence>
<keyword evidence="4" id="KW-0862">Zinc</keyword>
<comment type="caution">
    <text evidence="6">The sequence shown here is derived from an EMBL/GenBank/DDBJ whole genome shotgun (WGS) entry which is preliminary data.</text>
</comment>
<dbReference type="PATRIC" id="fig|1637975.4.peg.4669"/>
<keyword evidence="7" id="KW-1185">Reference proteome</keyword>
<dbReference type="STRING" id="1637975.AN957_23290"/>
<gene>
    <name evidence="6" type="ORF">AN957_23290</name>
</gene>
<evidence type="ECO:0000313" key="7">
    <source>
        <dbReference type="Proteomes" id="UP000050996"/>
    </source>
</evidence>
<evidence type="ECO:0000259" key="5">
    <source>
        <dbReference type="PROSITE" id="PS51747"/>
    </source>
</evidence>
<dbReference type="Gene3D" id="3.40.140.10">
    <property type="entry name" value="Cytidine Deaminase, domain 2"/>
    <property type="match status" value="1"/>
</dbReference>
<dbReference type="GO" id="GO:0042802">
    <property type="term" value="F:identical protein binding"/>
    <property type="evidence" value="ECO:0007669"/>
    <property type="project" value="UniProtKB-ARBA"/>
</dbReference>
<accession>A0A0Q3VJM7</accession>
<feature type="domain" description="CMP/dCMP-type deaminase" evidence="5">
    <location>
        <begin position="1"/>
        <end position="132"/>
    </location>
</feature>
<dbReference type="RefSeq" id="WP_056686321.1">
    <property type="nucleotide sequence ID" value="NZ_LJIX01000006.1"/>
</dbReference>
<dbReference type="GO" id="GO:0005829">
    <property type="term" value="C:cytosol"/>
    <property type="evidence" value="ECO:0007669"/>
    <property type="project" value="TreeGrafter"/>
</dbReference>
<name>A0A0Q3VJM7_9BACI</name>
<dbReference type="PANTHER" id="PTHR11644">
    <property type="entry name" value="CYTIDINE DEAMINASE"/>
    <property type="match status" value="1"/>
</dbReference>
<dbReference type="GO" id="GO:0072527">
    <property type="term" value="P:pyrimidine-containing compound metabolic process"/>
    <property type="evidence" value="ECO:0007669"/>
    <property type="project" value="UniProtKB-ARBA"/>
</dbReference>
<dbReference type="PANTHER" id="PTHR11644:SF2">
    <property type="entry name" value="CYTIDINE DEAMINASE"/>
    <property type="match status" value="1"/>
</dbReference>
<sequence>MNHKELKKIATAVTSPTELNDFVEYGGVGAAIETVDGNIYTGISIDTACSMGFCAEHAAVADMLKNSEFQIKALVAVDSEGNAVPPCGRCRELISQLSKGNLEAVVEVENDTLVLLKEILPYDWKATRGREW</sequence>
<organism evidence="6 7">
    <name type="scientific">Cytobacillus solani</name>
    <dbReference type="NCBI Taxonomy" id="1637975"/>
    <lineage>
        <taxon>Bacteria</taxon>
        <taxon>Bacillati</taxon>
        <taxon>Bacillota</taxon>
        <taxon>Bacilli</taxon>
        <taxon>Bacillales</taxon>
        <taxon>Bacillaceae</taxon>
        <taxon>Cytobacillus</taxon>
    </lineage>
</organism>
<dbReference type="InterPro" id="IPR050202">
    <property type="entry name" value="Cyt/Deoxycyt_deaminase"/>
</dbReference>
<dbReference type="CDD" id="cd01283">
    <property type="entry name" value="cytidine_deaminase"/>
    <property type="match status" value="1"/>
</dbReference>
<dbReference type="EMBL" id="LJIX01000006">
    <property type="protein sequence ID" value="KQL21203.1"/>
    <property type="molecule type" value="Genomic_DNA"/>
</dbReference>
<dbReference type="Pfam" id="PF00383">
    <property type="entry name" value="dCMP_cyt_deam_1"/>
    <property type="match status" value="1"/>
</dbReference>
<evidence type="ECO:0000256" key="4">
    <source>
        <dbReference type="ARBA" id="ARBA00022833"/>
    </source>
</evidence>
<dbReference type="AlphaFoldDB" id="A0A0Q3VJM7"/>
<protein>
    <submittedName>
        <fullName evidence="6">Cytidine deaminase</fullName>
    </submittedName>
</protein>
<keyword evidence="3" id="KW-0378">Hydrolase</keyword>